<dbReference type="AlphaFoldDB" id="A0AAD2JIR7"/>
<keyword evidence="2" id="KW-1185">Reference proteome</keyword>
<dbReference type="Proteomes" id="UP001295423">
    <property type="component" value="Unassembled WGS sequence"/>
</dbReference>
<protein>
    <submittedName>
        <fullName evidence="1">Uncharacterized protein</fullName>
    </submittedName>
</protein>
<evidence type="ECO:0000313" key="2">
    <source>
        <dbReference type="Proteomes" id="UP001295423"/>
    </source>
</evidence>
<accession>A0AAD2JIR7</accession>
<proteinExistence type="predicted"/>
<reference evidence="1" key="1">
    <citation type="submission" date="2023-08" db="EMBL/GenBank/DDBJ databases">
        <authorList>
            <person name="Audoor S."/>
            <person name="Bilcke G."/>
        </authorList>
    </citation>
    <scope>NUCLEOTIDE SEQUENCE</scope>
</reference>
<organism evidence="1 2">
    <name type="scientific">Cylindrotheca closterium</name>
    <dbReference type="NCBI Taxonomy" id="2856"/>
    <lineage>
        <taxon>Eukaryota</taxon>
        <taxon>Sar</taxon>
        <taxon>Stramenopiles</taxon>
        <taxon>Ochrophyta</taxon>
        <taxon>Bacillariophyta</taxon>
        <taxon>Bacillariophyceae</taxon>
        <taxon>Bacillariophycidae</taxon>
        <taxon>Bacillariales</taxon>
        <taxon>Bacillariaceae</taxon>
        <taxon>Cylindrotheca</taxon>
    </lineage>
</organism>
<name>A0AAD2JIR7_9STRA</name>
<evidence type="ECO:0000313" key="1">
    <source>
        <dbReference type="EMBL" id="CAJ1954248.1"/>
    </source>
</evidence>
<dbReference type="EMBL" id="CAKOGP040001861">
    <property type="protein sequence ID" value="CAJ1954248.1"/>
    <property type="molecule type" value="Genomic_DNA"/>
</dbReference>
<sequence>MSTASRTKDPLLQGLARLGAALLVEASQLLTKVCPKHHPGNQNGAADALSRPQLQGKDHENSLAFVIAEWSQLQTCCICLLPFKLLSKTASTLKEPPTGDQNELSEHDLQKLDDAGCILVLGTYLRDVKRGDNKQKKADLMADTLRAYLSTAHKYLQHRLGRSINVMDPAYGGKQNRYHPFLYQQIHDRGCWQQKHERYEPFTMEMFLALQRWLAGEPDPTVTFLGKTHSVYDWTRLGIFTGFRASEYSQGDLGRGKLFNKIPDQHDVPKQFRGMPLAMMAQDFRFFDKHYVLIPHKHLITRYKRGDVVWLELRWKYDKSSFNFVKKRFKITGHPIYCPVDAAVCIIHRSTLLGVPTAYPVGVWGSNTSSYRFLKSREVSEVMRGSVDMAYPDPNHYLRINRHLIVPHSNRVTAAVCLQKGGANNDEIAFRLRWLPSSVPTYLRDCFQSIGDTLERTIQGALKLTFSSSSSSS</sequence>
<gene>
    <name evidence="1" type="ORF">CYCCA115_LOCUS14843</name>
</gene>
<comment type="caution">
    <text evidence="1">The sequence shown here is derived from an EMBL/GenBank/DDBJ whole genome shotgun (WGS) entry which is preliminary data.</text>
</comment>